<dbReference type="Proteomes" id="UP000192360">
    <property type="component" value="Unassembled WGS sequence"/>
</dbReference>
<name>A0A1W1Z0N6_9FLAO</name>
<dbReference type="OrthoDB" id="1401154at2"/>
<proteinExistence type="predicted"/>
<evidence type="ECO:0000313" key="2">
    <source>
        <dbReference type="Proteomes" id="UP000192360"/>
    </source>
</evidence>
<protein>
    <submittedName>
        <fullName evidence="1">Uncharacterized protein</fullName>
    </submittedName>
</protein>
<accession>A0A1W1Z0N6</accession>
<sequence length="854" mass="94420">MKKLKTFTLFIFCAFFINLSCKKDDDSFKEQEEQGEGPNRDEVEVKINLPEGSGLNVGDTYLYTLGTNADVDAQGKVLAPIFDGSTELAFLFNSKNEPLLAGFISKDKKEISINTTAEVLLYYAVPAYIQSSELKDGYLSEINTLSSFSLFSEGLKNLFKTDNLMLQKGSYKSLLQAQLDLFSETDMSSKTSKNISVDSRDERSGLILGENDAKIHISNKYKRAAHTFIYKKSTTNLNGQENVINAAITGDDKANFEFALKAATRPPNAQDRKVDIHGLVLACNVIKFDQSTSEPFDLELFDNESAAKYEVAVIGAGKLRKNREMTTTERQKFEELSKKVFIMDYLLPITLDIIGRKSEFDNNKEGKEEALYSAVLPYLEKNSTVKSLVLENEFQAAIEAFLPVLYDNGGSFGEIFKLMQDVYAVLSNGDPNAYDFIVTDAQKANSTKVLKIIEETMKLVSYQCFDAQLEDVSNIETWEVIVDQGKVKLTPQTAVVSVLATAEKTQEIEATVQIKLETGESIEYEWKTTTKFGGVINDLNGKSGSTFTSSFSKVYFLSNIGASQLSDGDNIEEVSVTAFVNGPNGRTEVGKATMQVFVKKSNFIMTPNNSKISGNTTTNMQIQHLNANITIPDANTDYKIVWTTTGNHGQFESGKTSVTTYNTDKLKYVCTDTDTKTGTEQFTAVIYAKSKNSAGDYKLAGEAGAILNLDNTDPKKMYFSLNDIFYIEKLVDEECIVSSNPIVTIMGARNYLFNSFFVTKIANAKSYTLTVASVKDGDGYEYGGRSWSWNNNSTQYANDGVGTTDQNGDPITLVGDFELYIYGGAVNTCANFYGEYVTRLAATQATGQLTVILE</sequence>
<dbReference type="EMBL" id="FWXO01000001">
    <property type="protein sequence ID" value="SMC41651.1"/>
    <property type="molecule type" value="Genomic_DNA"/>
</dbReference>
<reference evidence="1 2" key="1">
    <citation type="submission" date="2017-04" db="EMBL/GenBank/DDBJ databases">
        <authorList>
            <person name="Afonso C.L."/>
            <person name="Miller P.J."/>
            <person name="Scott M.A."/>
            <person name="Spackman E."/>
            <person name="Goraichik I."/>
            <person name="Dimitrov K.M."/>
            <person name="Suarez D.L."/>
            <person name="Swayne D.E."/>
        </authorList>
    </citation>
    <scope>NUCLEOTIDE SEQUENCE [LARGE SCALE GENOMIC DNA]</scope>
    <source>
        <strain evidence="1 2">DSM 21164</strain>
    </source>
</reference>
<organism evidence="1 2">
    <name type="scientific">Cellulophaga tyrosinoxydans</name>
    <dbReference type="NCBI Taxonomy" id="504486"/>
    <lineage>
        <taxon>Bacteria</taxon>
        <taxon>Pseudomonadati</taxon>
        <taxon>Bacteroidota</taxon>
        <taxon>Flavobacteriia</taxon>
        <taxon>Flavobacteriales</taxon>
        <taxon>Flavobacteriaceae</taxon>
        <taxon>Cellulophaga</taxon>
    </lineage>
</organism>
<keyword evidence="2" id="KW-1185">Reference proteome</keyword>
<dbReference type="STRING" id="504486.SAMN05660703_1006"/>
<gene>
    <name evidence="1" type="ORF">SAMN05660703_1006</name>
</gene>
<dbReference type="RefSeq" id="WP_084060286.1">
    <property type="nucleotide sequence ID" value="NZ_FWXO01000001.1"/>
</dbReference>
<dbReference type="AlphaFoldDB" id="A0A1W1Z0N6"/>
<evidence type="ECO:0000313" key="1">
    <source>
        <dbReference type="EMBL" id="SMC41651.1"/>
    </source>
</evidence>